<dbReference type="NCBIfam" id="TIGR02872">
    <property type="entry name" value="spore_ytvI"/>
    <property type="match status" value="1"/>
</dbReference>
<dbReference type="PANTHER" id="PTHR21716:SF68">
    <property type="entry name" value="TRANSPORT PROTEIN YTVI-RELATED"/>
    <property type="match status" value="1"/>
</dbReference>
<feature type="transmembrane region" description="Helical" evidence="7">
    <location>
        <begin position="382"/>
        <end position="404"/>
    </location>
</feature>
<dbReference type="GO" id="GO:0055085">
    <property type="term" value="P:transmembrane transport"/>
    <property type="evidence" value="ECO:0007669"/>
    <property type="project" value="TreeGrafter"/>
</dbReference>
<comment type="similarity">
    <text evidence="2">Belongs to the autoinducer-2 exporter (AI-2E) (TC 2.A.86) family.</text>
</comment>
<evidence type="ECO:0000256" key="5">
    <source>
        <dbReference type="ARBA" id="ARBA00023136"/>
    </source>
</evidence>
<dbReference type="InterPro" id="IPR014227">
    <property type="entry name" value="YtvI-like"/>
</dbReference>
<evidence type="ECO:0000256" key="4">
    <source>
        <dbReference type="ARBA" id="ARBA00022989"/>
    </source>
</evidence>
<feature type="transmembrane region" description="Helical" evidence="7">
    <location>
        <begin position="346"/>
        <end position="362"/>
    </location>
</feature>
<feature type="transmembrane region" description="Helical" evidence="7">
    <location>
        <begin position="285"/>
        <end position="302"/>
    </location>
</feature>
<dbReference type="Pfam" id="PF01594">
    <property type="entry name" value="AI-2E_transport"/>
    <property type="match status" value="1"/>
</dbReference>
<proteinExistence type="inferred from homology"/>
<comment type="caution">
    <text evidence="8">The sequence shown here is derived from an EMBL/GenBank/DDBJ whole genome shotgun (WGS) entry which is preliminary data.</text>
</comment>
<feature type="region of interest" description="Disordered" evidence="6">
    <location>
        <begin position="433"/>
        <end position="457"/>
    </location>
</feature>
<keyword evidence="5 7" id="KW-0472">Membrane</keyword>
<dbReference type="GO" id="GO:0016020">
    <property type="term" value="C:membrane"/>
    <property type="evidence" value="ECO:0007669"/>
    <property type="project" value="UniProtKB-SubCell"/>
</dbReference>
<feature type="transmembrane region" description="Helical" evidence="7">
    <location>
        <begin position="94"/>
        <end position="116"/>
    </location>
</feature>
<sequence>MDQTVFLYWAFPALAAGKTSMRRVLRSQSGHPISVSLSPTIPQKGPYMDTSADAYFPDPRPLPPGQRRQLWARLAIRLGIFLSLVLFLCLAGRPLLSLCMPFALALLATWLTEPLLRFFHRRWNIPRGIGAIVLILLLVGALGGLMAALIWKGWSELSTLWGNWDQGWNAFQETYYQLSHALDKWLAYLPQQVQDTLWNLSDRLLAWLEEFVYNLLPKTTSAVRSISSFVLAFLFFLVAWYFTAEDYPNLRRVARETIPRSVRRIGVQARGAFSAAFGGYLKAEILVSLGVTGILLVGFFLLRQPYWVLLAVALGILDFIPIVGAGTVMVPWSVILLVLGEWKRGVAFLAVWGVICLFRRMIEPKIVGDQTGLHPLLSLLAIYVGMKLGGVVAMILAPVLLLMLRNLWRAGMFHATVRDLTMAARDMAAILHGRPEETDPPEPEKPGETVQKMEKES</sequence>
<name>A0A3E2B329_9FIRM</name>
<keyword evidence="9" id="KW-1185">Reference proteome</keyword>
<feature type="transmembrane region" description="Helical" evidence="7">
    <location>
        <begin position="70"/>
        <end position="88"/>
    </location>
</feature>
<protein>
    <submittedName>
        <fullName evidence="8">Sporulation integral membrane protein YtvI</fullName>
    </submittedName>
</protein>
<evidence type="ECO:0000256" key="7">
    <source>
        <dbReference type="SAM" id="Phobius"/>
    </source>
</evidence>
<evidence type="ECO:0000313" key="8">
    <source>
        <dbReference type="EMBL" id="RFT06391.1"/>
    </source>
</evidence>
<evidence type="ECO:0000313" key="9">
    <source>
        <dbReference type="Proteomes" id="UP000260649"/>
    </source>
</evidence>
<gene>
    <name evidence="8" type="primary">ytvI</name>
    <name evidence="8" type="ORF">DV520_07820</name>
</gene>
<dbReference type="Proteomes" id="UP000260649">
    <property type="component" value="Unassembled WGS sequence"/>
</dbReference>
<keyword evidence="4 7" id="KW-1133">Transmembrane helix</keyword>
<dbReference type="InterPro" id="IPR002549">
    <property type="entry name" value="AI-2E-like"/>
</dbReference>
<dbReference type="EMBL" id="QQRQ01000011">
    <property type="protein sequence ID" value="RFT06391.1"/>
    <property type="molecule type" value="Genomic_DNA"/>
</dbReference>
<evidence type="ECO:0000256" key="2">
    <source>
        <dbReference type="ARBA" id="ARBA00009773"/>
    </source>
</evidence>
<evidence type="ECO:0000256" key="6">
    <source>
        <dbReference type="SAM" id="MobiDB-lite"/>
    </source>
</evidence>
<organism evidence="8 9">
    <name type="scientific">Evtepia gabavorous</name>
    <dbReference type="NCBI Taxonomy" id="2211183"/>
    <lineage>
        <taxon>Bacteria</taxon>
        <taxon>Bacillati</taxon>
        <taxon>Bacillota</taxon>
        <taxon>Clostridia</taxon>
        <taxon>Eubacteriales</taxon>
        <taxon>Evtepia</taxon>
    </lineage>
</organism>
<accession>A0A3E2B329</accession>
<dbReference type="AlphaFoldDB" id="A0A3E2B329"/>
<feature type="transmembrane region" description="Helical" evidence="7">
    <location>
        <begin position="128"/>
        <end position="151"/>
    </location>
</feature>
<dbReference type="PANTHER" id="PTHR21716">
    <property type="entry name" value="TRANSMEMBRANE PROTEIN"/>
    <property type="match status" value="1"/>
</dbReference>
<keyword evidence="3 7" id="KW-0812">Transmembrane</keyword>
<evidence type="ECO:0000256" key="1">
    <source>
        <dbReference type="ARBA" id="ARBA00004141"/>
    </source>
</evidence>
<reference evidence="8 9" key="1">
    <citation type="submission" date="2018-07" db="EMBL/GenBank/DDBJ databases">
        <title>GABA Modulating Bacteria of the Human Gut Microbiota.</title>
        <authorList>
            <person name="Strandwitz P."/>
            <person name="Kim K.H."/>
            <person name="Terekhova D."/>
            <person name="Liu J.K."/>
            <person name="Sharma A."/>
            <person name="Levering J."/>
            <person name="Mcdonald D."/>
            <person name="Dietrich D."/>
            <person name="Ramadhar T.R."/>
            <person name="Lekbua A."/>
            <person name="Mroue N."/>
            <person name="Liston C."/>
            <person name="Stewart E.J."/>
            <person name="Dubin M.J."/>
            <person name="Zengler K."/>
            <person name="Knight R."/>
            <person name="Gilbert J.A."/>
            <person name="Clardy J."/>
            <person name="Lewis K."/>
        </authorList>
    </citation>
    <scope>NUCLEOTIDE SEQUENCE [LARGE SCALE GENOMIC DNA]</scope>
    <source>
        <strain evidence="8 9">KLE1738</strain>
    </source>
</reference>
<feature type="transmembrane region" description="Helical" evidence="7">
    <location>
        <begin position="308"/>
        <end position="339"/>
    </location>
</feature>
<feature type="transmembrane region" description="Helical" evidence="7">
    <location>
        <begin position="222"/>
        <end position="242"/>
    </location>
</feature>
<comment type="subcellular location">
    <subcellularLocation>
        <location evidence="1">Membrane</location>
        <topology evidence="1">Multi-pass membrane protein</topology>
    </subcellularLocation>
</comment>
<evidence type="ECO:0000256" key="3">
    <source>
        <dbReference type="ARBA" id="ARBA00022692"/>
    </source>
</evidence>